<evidence type="ECO:0000313" key="1">
    <source>
        <dbReference type="EMBL" id="CAG8588470.1"/>
    </source>
</evidence>
<protein>
    <submittedName>
        <fullName evidence="1">9283_t:CDS:1</fullName>
    </submittedName>
</protein>
<organism evidence="1 2">
    <name type="scientific">Diversispora eburnea</name>
    <dbReference type="NCBI Taxonomy" id="1213867"/>
    <lineage>
        <taxon>Eukaryota</taxon>
        <taxon>Fungi</taxon>
        <taxon>Fungi incertae sedis</taxon>
        <taxon>Mucoromycota</taxon>
        <taxon>Glomeromycotina</taxon>
        <taxon>Glomeromycetes</taxon>
        <taxon>Diversisporales</taxon>
        <taxon>Diversisporaceae</taxon>
        <taxon>Diversispora</taxon>
    </lineage>
</organism>
<accession>A0A9N9C5I6</accession>
<keyword evidence="2" id="KW-1185">Reference proteome</keyword>
<dbReference type="EMBL" id="CAJVPK010001488">
    <property type="protein sequence ID" value="CAG8588470.1"/>
    <property type="molecule type" value="Genomic_DNA"/>
</dbReference>
<evidence type="ECO:0000313" key="2">
    <source>
        <dbReference type="Proteomes" id="UP000789706"/>
    </source>
</evidence>
<feature type="non-terminal residue" evidence="1">
    <location>
        <position position="1"/>
    </location>
</feature>
<dbReference type="Proteomes" id="UP000789706">
    <property type="component" value="Unassembled WGS sequence"/>
</dbReference>
<sequence>LNGIYGSSPAATVAVLIHEKRWYNKEYSFLENILQVSGTIFGCVFTLSNLGTF</sequence>
<proteinExistence type="predicted"/>
<name>A0A9N9C5I6_9GLOM</name>
<dbReference type="AlphaFoldDB" id="A0A9N9C5I6"/>
<dbReference type="OrthoDB" id="2343925at2759"/>
<gene>
    <name evidence="1" type="ORF">DEBURN_LOCUS8931</name>
</gene>
<reference evidence="1" key="1">
    <citation type="submission" date="2021-06" db="EMBL/GenBank/DDBJ databases">
        <authorList>
            <person name="Kallberg Y."/>
            <person name="Tangrot J."/>
            <person name="Rosling A."/>
        </authorList>
    </citation>
    <scope>NUCLEOTIDE SEQUENCE</scope>
    <source>
        <strain evidence="1">AZ414A</strain>
    </source>
</reference>
<comment type="caution">
    <text evidence="1">The sequence shown here is derived from an EMBL/GenBank/DDBJ whole genome shotgun (WGS) entry which is preliminary data.</text>
</comment>